<accession>A0A0P1ALC2</accession>
<dbReference type="AlphaFoldDB" id="A0A0P1ALC2"/>
<evidence type="ECO:0000313" key="1">
    <source>
        <dbReference type="EMBL" id="CEG41698.1"/>
    </source>
</evidence>
<evidence type="ECO:0000313" key="2">
    <source>
        <dbReference type="Proteomes" id="UP000054928"/>
    </source>
</evidence>
<dbReference type="EMBL" id="CCYD01000586">
    <property type="protein sequence ID" value="CEG41698.1"/>
    <property type="molecule type" value="Genomic_DNA"/>
</dbReference>
<dbReference type="Proteomes" id="UP000054928">
    <property type="component" value="Unassembled WGS sequence"/>
</dbReference>
<keyword evidence="2" id="KW-1185">Reference proteome</keyword>
<dbReference type="GeneID" id="36407084"/>
<dbReference type="RefSeq" id="XP_024578067.1">
    <property type="nucleotide sequence ID" value="XM_024727496.1"/>
</dbReference>
<sequence>MLPALKGCFYGIKQGLIISIDEGNRLEQNLQSYYHARIKFCMTESSSAKKRILPPENLYRRDGIR</sequence>
<name>A0A0P1ALC2_PLAHL</name>
<reference evidence="2" key="1">
    <citation type="submission" date="2014-09" db="EMBL/GenBank/DDBJ databases">
        <authorList>
            <person name="Sharma Rahul"/>
            <person name="Thines Marco"/>
        </authorList>
    </citation>
    <scope>NUCLEOTIDE SEQUENCE [LARGE SCALE GENOMIC DNA]</scope>
</reference>
<organism evidence="1 2">
    <name type="scientific">Plasmopara halstedii</name>
    <name type="common">Downy mildew of sunflower</name>
    <dbReference type="NCBI Taxonomy" id="4781"/>
    <lineage>
        <taxon>Eukaryota</taxon>
        <taxon>Sar</taxon>
        <taxon>Stramenopiles</taxon>
        <taxon>Oomycota</taxon>
        <taxon>Peronosporomycetes</taxon>
        <taxon>Peronosporales</taxon>
        <taxon>Peronosporaceae</taxon>
        <taxon>Plasmopara</taxon>
    </lineage>
</organism>
<protein>
    <submittedName>
        <fullName evidence="1">Uncharacterized protein</fullName>
    </submittedName>
</protein>
<proteinExistence type="predicted"/>